<feature type="domain" description="Response regulatory" evidence="7">
    <location>
        <begin position="8"/>
        <end position="124"/>
    </location>
</feature>
<dbReference type="InterPro" id="IPR001789">
    <property type="entry name" value="Sig_transdc_resp-reg_receiver"/>
</dbReference>
<dbReference type="GO" id="GO:0005829">
    <property type="term" value="C:cytosol"/>
    <property type="evidence" value="ECO:0007669"/>
    <property type="project" value="TreeGrafter"/>
</dbReference>
<dbReference type="CDD" id="cd17534">
    <property type="entry name" value="REC_DC-like"/>
    <property type="match status" value="1"/>
</dbReference>
<proteinExistence type="predicted"/>
<dbReference type="PANTHER" id="PTHR48111">
    <property type="entry name" value="REGULATOR OF RPOS"/>
    <property type="match status" value="1"/>
</dbReference>
<dbReference type="PROSITE" id="PS50110">
    <property type="entry name" value="RESPONSE_REGULATORY"/>
    <property type="match status" value="1"/>
</dbReference>
<reference evidence="8 9" key="1">
    <citation type="submission" date="2016-10" db="EMBL/GenBank/DDBJ databases">
        <title>Arsenicibacter rosenii gen. nov., sp. nov., an efficient arsenic-methylating bacterium isolated from an arsenic-contaminated paddy soil.</title>
        <authorList>
            <person name="Huang K."/>
        </authorList>
    </citation>
    <scope>NUCLEOTIDE SEQUENCE [LARGE SCALE GENOMIC DNA]</scope>
    <source>
        <strain evidence="8 9">SM-1</strain>
    </source>
</reference>
<evidence type="ECO:0000259" key="7">
    <source>
        <dbReference type="PROSITE" id="PS50110"/>
    </source>
</evidence>
<dbReference type="InterPro" id="IPR011006">
    <property type="entry name" value="CheY-like_superfamily"/>
</dbReference>
<dbReference type="GO" id="GO:0000976">
    <property type="term" value="F:transcription cis-regulatory region binding"/>
    <property type="evidence" value="ECO:0007669"/>
    <property type="project" value="TreeGrafter"/>
</dbReference>
<comment type="caution">
    <text evidence="8">The sequence shown here is derived from an EMBL/GenBank/DDBJ whole genome shotgun (WGS) entry which is preliminary data.</text>
</comment>
<keyword evidence="2" id="KW-0902">Two-component regulatory system</keyword>
<evidence type="ECO:0000256" key="2">
    <source>
        <dbReference type="ARBA" id="ARBA00023012"/>
    </source>
</evidence>
<dbReference type="Gene3D" id="2.40.50.1020">
    <property type="entry name" value="LytTr DNA-binding domain"/>
    <property type="match status" value="1"/>
</dbReference>
<dbReference type="Proteomes" id="UP000181790">
    <property type="component" value="Unassembled WGS sequence"/>
</dbReference>
<evidence type="ECO:0000313" key="8">
    <source>
        <dbReference type="EMBL" id="OIN57352.1"/>
    </source>
</evidence>
<feature type="modified residue" description="4-aspartylphosphate" evidence="6">
    <location>
        <position position="58"/>
    </location>
</feature>
<evidence type="ECO:0000256" key="3">
    <source>
        <dbReference type="ARBA" id="ARBA00023015"/>
    </source>
</evidence>
<evidence type="ECO:0000256" key="4">
    <source>
        <dbReference type="ARBA" id="ARBA00023125"/>
    </source>
</evidence>
<dbReference type="SMART" id="SM00850">
    <property type="entry name" value="LytTR"/>
    <property type="match status" value="1"/>
</dbReference>
<dbReference type="PANTHER" id="PTHR48111:SF1">
    <property type="entry name" value="TWO-COMPONENT RESPONSE REGULATOR ORR33"/>
    <property type="match status" value="1"/>
</dbReference>
<dbReference type="EMBL" id="MORL01000013">
    <property type="protein sequence ID" value="OIN57352.1"/>
    <property type="molecule type" value="Genomic_DNA"/>
</dbReference>
<dbReference type="Gene3D" id="3.40.50.2300">
    <property type="match status" value="1"/>
</dbReference>
<gene>
    <name evidence="8" type="ORF">BLX24_20465</name>
</gene>
<dbReference type="SUPFAM" id="SSF52172">
    <property type="entry name" value="CheY-like"/>
    <property type="match status" value="1"/>
</dbReference>
<organism evidence="8 9">
    <name type="scientific">Arsenicibacter rosenii</name>
    <dbReference type="NCBI Taxonomy" id="1750698"/>
    <lineage>
        <taxon>Bacteria</taxon>
        <taxon>Pseudomonadati</taxon>
        <taxon>Bacteroidota</taxon>
        <taxon>Cytophagia</taxon>
        <taxon>Cytophagales</taxon>
        <taxon>Spirosomataceae</taxon>
        <taxon>Arsenicibacter</taxon>
    </lineage>
</organism>
<keyword evidence="5" id="KW-0804">Transcription</keyword>
<keyword evidence="4" id="KW-0238">DNA-binding</keyword>
<dbReference type="InterPro" id="IPR039420">
    <property type="entry name" value="WalR-like"/>
</dbReference>
<dbReference type="InterPro" id="IPR007492">
    <property type="entry name" value="LytTR_DNA-bd_dom"/>
</dbReference>
<evidence type="ECO:0000256" key="5">
    <source>
        <dbReference type="ARBA" id="ARBA00023163"/>
    </source>
</evidence>
<dbReference type="RefSeq" id="WP_071505064.1">
    <property type="nucleotide sequence ID" value="NZ_MORL01000013.1"/>
</dbReference>
<name>A0A1S2VF65_9BACT</name>
<dbReference type="GO" id="GO:0000156">
    <property type="term" value="F:phosphorelay response regulator activity"/>
    <property type="evidence" value="ECO:0007669"/>
    <property type="project" value="TreeGrafter"/>
</dbReference>
<protein>
    <recommendedName>
        <fullName evidence="7">Response regulatory domain-containing protein</fullName>
    </recommendedName>
</protein>
<dbReference type="GO" id="GO:0032993">
    <property type="term" value="C:protein-DNA complex"/>
    <property type="evidence" value="ECO:0007669"/>
    <property type="project" value="TreeGrafter"/>
</dbReference>
<keyword evidence="3" id="KW-0805">Transcription regulation</keyword>
<evidence type="ECO:0000256" key="1">
    <source>
        <dbReference type="ARBA" id="ARBA00022553"/>
    </source>
</evidence>
<dbReference type="SMART" id="SM00448">
    <property type="entry name" value="REC"/>
    <property type="match status" value="1"/>
</dbReference>
<dbReference type="AlphaFoldDB" id="A0A1S2VF65"/>
<keyword evidence="9" id="KW-1185">Reference proteome</keyword>
<dbReference type="Pfam" id="PF04397">
    <property type="entry name" value="LytTR"/>
    <property type="match status" value="1"/>
</dbReference>
<sequence>MSVVKSLAILLVEDDLLTACDIQETLEKAGHRVTSIARTYQEALAAVKQQIPDLAIMDIRLEGSPADGIITAKEVIRIHPMPIIYLTASSEKETVDRARETLPLNYIIKPFRPAELPRQIEMAYHYYEQTRQTPGSTGMSSDSIFLPLNRGYQKVLRKDISLLCADGAYTRLILAHSDKTHLVSMNLGYLMQYFDTHPFFKISRSYIINLNEVERIEGNSVFITNYREAISIPEKMRALLLSRLNVIRTR</sequence>
<keyword evidence="1 6" id="KW-0597">Phosphoprotein</keyword>
<dbReference type="Pfam" id="PF00072">
    <property type="entry name" value="Response_reg"/>
    <property type="match status" value="1"/>
</dbReference>
<evidence type="ECO:0000256" key="6">
    <source>
        <dbReference type="PROSITE-ProRule" id="PRU00169"/>
    </source>
</evidence>
<evidence type="ECO:0000313" key="9">
    <source>
        <dbReference type="Proteomes" id="UP000181790"/>
    </source>
</evidence>
<dbReference type="GO" id="GO:0006355">
    <property type="term" value="P:regulation of DNA-templated transcription"/>
    <property type="evidence" value="ECO:0007669"/>
    <property type="project" value="TreeGrafter"/>
</dbReference>
<dbReference type="OrthoDB" id="1646880at2"/>
<accession>A0A1S2VF65</accession>